<reference evidence="1" key="2">
    <citation type="submission" date="2020-11" db="EMBL/GenBank/DDBJ databases">
        <authorList>
            <person name="McCartney M.A."/>
            <person name="Auch B."/>
            <person name="Kono T."/>
            <person name="Mallez S."/>
            <person name="Becker A."/>
            <person name="Gohl D.M."/>
            <person name="Silverstein K.A.T."/>
            <person name="Koren S."/>
            <person name="Bechman K.B."/>
            <person name="Herman A."/>
            <person name="Abrahante J.E."/>
            <person name="Garbe J."/>
        </authorList>
    </citation>
    <scope>NUCLEOTIDE SEQUENCE</scope>
    <source>
        <strain evidence="1">Duluth1</strain>
        <tissue evidence="1">Whole animal</tissue>
    </source>
</reference>
<evidence type="ECO:0000313" key="2">
    <source>
        <dbReference type="Proteomes" id="UP000828390"/>
    </source>
</evidence>
<dbReference type="Proteomes" id="UP000828390">
    <property type="component" value="Unassembled WGS sequence"/>
</dbReference>
<accession>A0A9D4GNE5</accession>
<comment type="caution">
    <text evidence="1">The sequence shown here is derived from an EMBL/GenBank/DDBJ whole genome shotgun (WGS) entry which is preliminary data.</text>
</comment>
<protein>
    <submittedName>
        <fullName evidence="1">Uncharacterized protein</fullName>
    </submittedName>
</protein>
<gene>
    <name evidence="1" type="ORF">DPMN_120499</name>
</gene>
<reference evidence="1" key="1">
    <citation type="journal article" date="2019" name="bioRxiv">
        <title>The Genome of the Zebra Mussel, Dreissena polymorpha: A Resource for Invasive Species Research.</title>
        <authorList>
            <person name="McCartney M.A."/>
            <person name="Auch B."/>
            <person name="Kono T."/>
            <person name="Mallez S."/>
            <person name="Zhang Y."/>
            <person name="Obille A."/>
            <person name="Becker A."/>
            <person name="Abrahante J.E."/>
            <person name="Garbe J."/>
            <person name="Badalamenti J.P."/>
            <person name="Herman A."/>
            <person name="Mangelson H."/>
            <person name="Liachko I."/>
            <person name="Sullivan S."/>
            <person name="Sone E.D."/>
            <person name="Koren S."/>
            <person name="Silverstein K.A.T."/>
            <person name="Beckman K.B."/>
            <person name="Gohl D.M."/>
        </authorList>
    </citation>
    <scope>NUCLEOTIDE SEQUENCE</scope>
    <source>
        <strain evidence="1">Duluth1</strain>
        <tissue evidence="1">Whole animal</tissue>
    </source>
</reference>
<evidence type="ECO:0000313" key="1">
    <source>
        <dbReference type="EMBL" id="KAH3818773.1"/>
    </source>
</evidence>
<organism evidence="1 2">
    <name type="scientific">Dreissena polymorpha</name>
    <name type="common">Zebra mussel</name>
    <name type="synonym">Mytilus polymorpha</name>
    <dbReference type="NCBI Taxonomy" id="45954"/>
    <lineage>
        <taxon>Eukaryota</taxon>
        <taxon>Metazoa</taxon>
        <taxon>Spiralia</taxon>
        <taxon>Lophotrochozoa</taxon>
        <taxon>Mollusca</taxon>
        <taxon>Bivalvia</taxon>
        <taxon>Autobranchia</taxon>
        <taxon>Heteroconchia</taxon>
        <taxon>Euheterodonta</taxon>
        <taxon>Imparidentia</taxon>
        <taxon>Neoheterodontei</taxon>
        <taxon>Myida</taxon>
        <taxon>Dreissenoidea</taxon>
        <taxon>Dreissenidae</taxon>
        <taxon>Dreissena</taxon>
    </lineage>
</organism>
<proteinExistence type="predicted"/>
<dbReference type="AlphaFoldDB" id="A0A9D4GNE5"/>
<keyword evidence="2" id="KW-1185">Reference proteome</keyword>
<name>A0A9D4GNE5_DREPO</name>
<dbReference type="EMBL" id="JAIWYP010000005">
    <property type="protein sequence ID" value="KAH3818773.1"/>
    <property type="molecule type" value="Genomic_DNA"/>
</dbReference>
<sequence length="89" mass="10269">MEYMIHALGKELAYYGVHTFSAVRSPTYWEVLRSSPESRTEELVLIRPHAHQADMCGTDCFPVELREYEKCIRSKYESCSEKTGHHACA</sequence>